<dbReference type="InterPro" id="IPR050231">
    <property type="entry name" value="Iron_ascorbate_oxido_reductase"/>
</dbReference>
<protein>
    <recommendedName>
        <fullName evidence="2">Fe2OG dioxygenase domain-containing protein</fullName>
    </recommendedName>
</protein>
<organism evidence="3 4">
    <name type="scientific">Ogataea polymorpha</name>
    <dbReference type="NCBI Taxonomy" id="460523"/>
    <lineage>
        <taxon>Eukaryota</taxon>
        <taxon>Fungi</taxon>
        <taxon>Dikarya</taxon>
        <taxon>Ascomycota</taxon>
        <taxon>Saccharomycotina</taxon>
        <taxon>Pichiomycetes</taxon>
        <taxon>Pichiales</taxon>
        <taxon>Pichiaceae</taxon>
        <taxon>Ogataea</taxon>
    </lineage>
</organism>
<dbReference type="Proteomes" id="UP000788993">
    <property type="component" value="Unassembled WGS sequence"/>
</dbReference>
<gene>
    <name evidence="3" type="ORF">OGATHE_002274</name>
</gene>
<keyword evidence="4" id="KW-1185">Reference proteome</keyword>
<dbReference type="SUPFAM" id="SSF51197">
    <property type="entry name" value="Clavaminate synthase-like"/>
    <property type="match status" value="1"/>
</dbReference>
<keyword evidence="1" id="KW-0408">Iron</keyword>
<dbReference type="AlphaFoldDB" id="A0A9P8PJV3"/>
<proteinExistence type="inferred from homology"/>
<evidence type="ECO:0000256" key="1">
    <source>
        <dbReference type="RuleBase" id="RU003682"/>
    </source>
</evidence>
<comment type="caution">
    <text evidence="3">The sequence shown here is derived from an EMBL/GenBank/DDBJ whole genome shotgun (WGS) entry which is preliminary data.</text>
</comment>
<dbReference type="InterPro" id="IPR005123">
    <property type="entry name" value="Oxoglu/Fe-dep_dioxygenase_dom"/>
</dbReference>
<dbReference type="EMBL" id="JAEUBD010000753">
    <property type="protein sequence ID" value="KAH3672629.1"/>
    <property type="molecule type" value="Genomic_DNA"/>
</dbReference>
<dbReference type="InterPro" id="IPR027443">
    <property type="entry name" value="IPNS-like_sf"/>
</dbReference>
<sequence>MTYIERTIPRISLKDKDKRREEIKEQLFYAAKNIGFFTLCEQDCPSRDDIEEMFRLSQKFFDLSHDVKMKTPHIKLLNSGFESCSQIRPSTGTADQKESLQLQYHRINQNWPAEEDVGKEWREKTKAFMEKCQDLSDFVMELFAEALGYPTDFFTKAHIISSDTAQTTLRLLHYFDTSGKKFDGNFWRAGPHTDFDCLTLLFQRTGDHGLEVCPGREAHTDFGYSDKWTPVPSKTGDIVINIGDMLMSWSDDILKSNFHRVRLPTPDENQGDRYTIAYFNQANTDVVIQGPLKKYPPVTGKEFIEEAMRKNFERMQNAA</sequence>
<reference evidence="3" key="1">
    <citation type="journal article" date="2021" name="Open Biol.">
        <title>Shared evolutionary footprints suggest mitochondrial oxidative damage underlies multiple complex I losses in fungi.</title>
        <authorList>
            <person name="Schikora-Tamarit M.A."/>
            <person name="Marcet-Houben M."/>
            <person name="Nosek J."/>
            <person name="Gabaldon T."/>
        </authorList>
    </citation>
    <scope>NUCLEOTIDE SEQUENCE</scope>
    <source>
        <strain evidence="3">NCAIM Y.01608</strain>
    </source>
</reference>
<keyword evidence="1" id="KW-0560">Oxidoreductase</keyword>
<dbReference type="InterPro" id="IPR044861">
    <property type="entry name" value="IPNS-like_FE2OG_OXY"/>
</dbReference>
<dbReference type="GO" id="GO:0046872">
    <property type="term" value="F:metal ion binding"/>
    <property type="evidence" value="ECO:0007669"/>
    <property type="project" value="UniProtKB-KW"/>
</dbReference>
<evidence type="ECO:0000259" key="2">
    <source>
        <dbReference type="PROSITE" id="PS51471"/>
    </source>
</evidence>
<name>A0A9P8PJV3_9ASCO</name>
<evidence type="ECO:0000313" key="4">
    <source>
        <dbReference type="Proteomes" id="UP000788993"/>
    </source>
</evidence>
<accession>A0A9P8PJV3</accession>
<feature type="domain" description="Fe2OG dioxygenase" evidence="2">
    <location>
        <begin position="164"/>
        <end position="282"/>
    </location>
</feature>
<dbReference type="Gene3D" id="2.60.120.330">
    <property type="entry name" value="B-lactam Antibiotic, Isopenicillin N Synthase, Chain"/>
    <property type="match status" value="1"/>
</dbReference>
<reference evidence="3" key="2">
    <citation type="submission" date="2021-01" db="EMBL/GenBank/DDBJ databases">
        <authorList>
            <person name="Schikora-Tamarit M.A."/>
        </authorList>
    </citation>
    <scope>NUCLEOTIDE SEQUENCE</scope>
    <source>
        <strain evidence="3">NCAIM Y.01608</strain>
    </source>
</reference>
<dbReference type="Pfam" id="PF03171">
    <property type="entry name" value="2OG-FeII_Oxy"/>
    <property type="match status" value="1"/>
</dbReference>
<keyword evidence="1" id="KW-0479">Metal-binding</keyword>
<dbReference type="PANTHER" id="PTHR47990">
    <property type="entry name" value="2-OXOGLUTARATE (2OG) AND FE(II)-DEPENDENT OXYGENASE SUPERFAMILY PROTEIN-RELATED"/>
    <property type="match status" value="1"/>
</dbReference>
<dbReference type="InterPro" id="IPR026992">
    <property type="entry name" value="DIOX_N"/>
</dbReference>
<dbReference type="GO" id="GO:0044283">
    <property type="term" value="P:small molecule biosynthetic process"/>
    <property type="evidence" value="ECO:0007669"/>
    <property type="project" value="UniProtKB-ARBA"/>
</dbReference>
<dbReference type="GO" id="GO:0016491">
    <property type="term" value="F:oxidoreductase activity"/>
    <property type="evidence" value="ECO:0007669"/>
    <property type="project" value="UniProtKB-KW"/>
</dbReference>
<evidence type="ECO:0000313" key="3">
    <source>
        <dbReference type="EMBL" id="KAH3672629.1"/>
    </source>
</evidence>
<dbReference type="Pfam" id="PF14226">
    <property type="entry name" value="DIOX_N"/>
    <property type="match status" value="1"/>
</dbReference>
<comment type="similarity">
    <text evidence="1">Belongs to the iron/ascorbate-dependent oxidoreductase family.</text>
</comment>
<dbReference type="PROSITE" id="PS51471">
    <property type="entry name" value="FE2OG_OXY"/>
    <property type="match status" value="1"/>
</dbReference>